<dbReference type="PANTHER" id="PTHR10426">
    <property type="entry name" value="STRICTOSIDINE SYNTHASE-RELATED"/>
    <property type="match status" value="1"/>
</dbReference>
<comment type="caution">
    <text evidence="1">The sequence shown here is derived from an EMBL/GenBank/DDBJ whole genome shotgun (WGS) entry which is preliminary data.</text>
</comment>
<dbReference type="SUPFAM" id="SSF63829">
    <property type="entry name" value="Calcium-dependent phosphotriesterase"/>
    <property type="match status" value="1"/>
</dbReference>
<dbReference type="Gene3D" id="2.120.10.30">
    <property type="entry name" value="TolB, C-terminal domain"/>
    <property type="match status" value="1"/>
</dbReference>
<protein>
    <submittedName>
        <fullName evidence="1">Uncharacterized protein</fullName>
    </submittedName>
</protein>
<gene>
    <name evidence="1" type="ORF">TIFTF001_027101</name>
</gene>
<organism evidence="1 2">
    <name type="scientific">Ficus carica</name>
    <name type="common">Common fig</name>
    <dbReference type="NCBI Taxonomy" id="3494"/>
    <lineage>
        <taxon>Eukaryota</taxon>
        <taxon>Viridiplantae</taxon>
        <taxon>Streptophyta</taxon>
        <taxon>Embryophyta</taxon>
        <taxon>Tracheophyta</taxon>
        <taxon>Spermatophyta</taxon>
        <taxon>Magnoliopsida</taxon>
        <taxon>eudicotyledons</taxon>
        <taxon>Gunneridae</taxon>
        <taxon>Pentapetalae</taxon>
        <taxon>rosids</taxon>
        <taxon>fabids</taxon>
        <taxon>Rosales</taxon>
        <taxon>Moraceae</taxon>
        <taxon>Ficeae</taxon>
        <taxon>Ficus</taxon>
    </lineage>
</organism>
<sequence length="196" mass="22462">MAFDIVNQGPYTSISDGRVVKYDGSTFLDFYITSPIRSSLACDGTNNPAELGLICGRPIGIKFYFHKNELYITDSYNRGFLRVGTKERLALLVTTGADGVPFKFTDAVDVTSKNYGLHDGYLPSCKVYTTVRQPSCNPTSWKIPRRLWNRRGILILHDGSHRRRIKKYSSKRRKLRTLHDGFPRKSSCNHYITRRF</sequence>
<name>A0AA88IZ40_FICCA</name>
<dbReference type="EMBL" id="BTGU01000074">
    <property type="protein sequence ID" value="GMN57995.1"/>
    <property type="molecule type" value="Genomic_DNA"/>
</dbReference>
<dbReference type="InterPro" id="IPR011042">
    <property type="entry name" value="6-blade_b-propeller_TolB-like"/>
</dbReference>
<dbReference type="Proteomes" id="UP001187192">
    <property type="component" value="Unassembled WGS sequence"/>
</dbReference>
<dbReference type="GO" id="GO:0012505">
    <property type="term" value="C:endomembrane system"/>
    <property type="evidence" value="ECO:0007669"/>
    <property type="project" value="TreeGrafter"/>
</dbReference>
<keyword evidence="2" id="KW-1185">Reference proteome</keyword>
<dbReference type="AlphaFoldDB" id="A0AA88IZ40"/>
<dbReference type="PANTHER" id="PTHR10426:SF136">
    <property type="entry name" value="PROTEIN STRICTOSIDINE SYNTHASE-LIKE 9-LIKE"/>
    <property type="match status" value="1"/>
</dbReference>
<reference evidence="1" key="1">
    <citation type="submission" date="2023-07" db="EMBL/GenBank/DDBJ databases">
        <title>draft genome sequence of fig (Ficus carica).</title>
        <authorList>
            <person name="Takahashi T."/>
            <person name="Nishimura K."/>
        </authorList>
    </citation>
    <scope>NUCLEOTIDE SEQUENCE</scope>
</reference>
<evidence type="ECO:0000313" key="2">
    <source>
        <dbReference type="Proteomes" id="UP001187192"/>
    </source>
</evidence>
<evidence type="ECO:0000313" key="1">
    <source>
        <dbReference type="EMBL" id="GMN57995.1"/>
    </source>
</evidence>
<accession>A0AA88IZ40</accession>
<dbReference type="GO" id="GO:0016787">
    <property type="term" value="F:hydrolase activity"/>
    <property type="evidence" value="ECO:0007669"/>
    <property type="project" value="TreeGrafter"/>
</dbReference>
<proteinExistence type="predicted"/>